<proteinExistence type="predicted"/>
<evidence type="ECO:0000313" key="2">
    <source>
        <dbReference type="Proteomes" id="UP000076858"/>
    </source>
</evidence>
<keyword evidence="2" id="KW-1185">Reference proteome</keyword>
<evidence type="ECO:0000313" key="1">
    <source>
        <dbReference type="EMBL" id="KZS12884.1"/>
    </source>
</evidence>
<dbReference type="Proteomes" id="UP000076858">
    <property type="component" value="Unassembled WGS sequence"/>
</dbReference>
<dbReference type="AlphaFoldDB" id="A0A164W296"/>
<dbReference type="EMBL" id="LRGB01001348">
    <property type="protein sequence ID" value="KZS12884.1"/>
    <property type="molecule type" value="Genomic_DNA"/>
</dbReference>
<sequence>MKMGFAGGGTSIANENAKRGKVCVLPFYLHFLSSSHSTIKNCWLRLGEQTSRNSTSVWGATHAAAVRGEGVLIFVSHFTVRGDRHYIPEARVVAVATTTSKSGKGGKSRRYKDKRIKKSNRPMKGSVFFLCGSIRIGEYWIVFHFRAGVAIDAGDAGY</sequence>
<name>A0A164W296_9CRUS</name>
<reference evidence="1 2" key="1">
    <citation type="submission" date="2016-03" db="EMBL/GenBank/DDBJ databases">
        <title>EvidentialGene: Evidence-directed Construction of Genes on Genomes.</title>
        <authorList>
            <person name="Gilbert D.G."/>
            <person name="Choi J.-H."/>
            <person name="Mockaitis K."/>
            <person name="Colbourne J."/>
            <person name="Pfrender M."/>
        </authorList>
    </citation>
    <scope>NUCLEOTIDE SEQUENCE [LARGE SCALE GENOMIC DNA]</scope>
    <source>
        <strain evidence="1 2">Xinb3</strain>
        <tissue evidence="1">Complete organism</tissue>
    </source>
</reference>
<comment type="caution">
    <text evidence="1">The sequence shown here is derived from an EMBL/GenBank/DDBJ whole genome shotgun (WGS) entry which is preliminary data.</text>
</comment>
<accession>A0A164W296</accession>
<organism evidence="1 2">
    <name type="scientific">Daphnia magna</name>
    <dbReference type="NCBI Taxonomy" id="35525"/>
    <lineage>
        <taxon>Eukaryota</taxon>
        <taxon>Metazoa</taxon>
        <taxon>Ecdysozoa</taxon>
        <taxon>Arthropoda</taxon>
        <taxon>Crustacea</taxon>
        <taxon>Branchiopoda</taxon>
        <taxon>Diplostraca</taxon>
        <taxon>Cladocera</taxon>
        <taxon>Anomopoda</taxon>
        <taxon>Daphniidae</taxon>
        <taxon>Daphnia</taxon>
    </lineage>
</organism>
<protein>
    <submittedName>
        <fullName evidence="1">Uncharacterized protein</fullName>
    </submittedName>
</protein>
<gene>
    <name evidence="1" type="ORF">APZ42_022127</name>
</gene>